<protein>
    <submittedName>
        <fullName evidence="1">DUF2515 domain-containing protein</fullName>
    </submittedName>
</protein>
<gene>
    <name evidence="1" type="ORF">GH741_07430</name>
</gene>
<accession>A0A6A8D9T8</accession>
<dbReference type="OrthoDB" id="2690514at2"/>
<evidence type="ECO:0000313" key="1">
    <source>
        <dbReference type="EMBL" id="MRH42515.1"/>
    </source>
</evidence>
<keyword evidence="2" id="KW-1185">Reference proteome</keyword>
<dbReference type="Pfam" id="PF10720">
    <property type="entry name" value="DUF2515"/>
    <property type="match status" value="1"/>
</dbReference>
<evidence type="ECO:0000313" key="2">
    <source>
        <dbReference type="Proteomes" id="UP000799092"/>
    </source>
</evidence>
<dbReference type="InterPro" id="IPR019658">
    <property type="entry name" value="DUF2515"/>
</dbReference>
<dbReference type="AlphaFoldDB" id="A0A6A8D9T8"/>
<dbReference type="RefSeq" id="WP_153736156.1">
    <property type="nucleotide sequence ID" value="NZ_WJNG01000005.1"/>
</dbReference>
<dbReference type="Proteomes" id="UP000799092">
    <property type="component" value="Unassembled WGS sequence"/>
</dbReference>
<name>A0A6A8D9T8_9BACI</name>
<comment type="caution">
    <text evidence="1">The sequence shown here is derived from an EMBL/GenBank/DDBJ whole genome shotgun (WGS) entry which is preliminary data.</text>
</comment>
<sequence length="401" mass="46930">MLNKANLSHLWKNVKRSVATFIIQRRATFRWTKLQIEKHLLIKISNQLKEITSAEKSEEYHTTGESNLVLEINAKTRKYNENNVTRTKAYLDFYLANQEVHWAFLAHMVSRNGGWNMTDLKGNLVSKFITEKQINNLFSFLENSNALIFQDVFPQLLLYEASKHRNTNLFYLLPAFRVSRFMRPFWDEFFHNANSQLLTIALIINEQNVIEKKVVQAEIFEENVFNTLPYQAQELFQFSKVIFPYFKKNGEIRLAGVSISDFQSLQARIEIGKLLYTILFGVEKVLNGANKFSSKQSHTGSRADYWPSIFNSDVENGNETTIKDTKTTCSDKPLPFIFSPRLTDAWQNQQHLLNTKEDWFKELNVMKNFNSINTPREFDITDEYCSSLYTLILFEQITKED</sequence>
<dbReference type="EMBL" id="WJNG01000005">
    <property type="protein sequence ID" value="MRH42515.1"/>
    <property type="molecule type" value="Genomic_DNA"/>
</dbReference>
<proteinExistence type="predicted"/>
<organism evidence="1 2">
    <name type="scientific">Aquibacillus halophilus</name>
    <dbReference type="NCBI Taxonomy" id="930132"/>
    <lineage>
        <taxon>Bacteria</taxon>
        <taxon>Bacillati</taxon>
        <taxon>Bacillota</taxon>
        <taxon>Bacilli</taxon>
        <taxon>Bacillales</taxon>
        <taxon>Bacillaceae</taxon>
        <taxon>Aquibacillus</taxon>
    </lineage>
</organism>
<reference evidence="1" key="1">
    <citation type="submission" date="2019-11" db="EMBL/GenBank/DDBJ databases">
        <authorList>
            <person name="Li J."/>
        </authorList>
    </citation>
    <scope>NUCLEOTIDE SEQUENCE</scope>
    <source>
        <strain evidence="1">B6B</strain>
    </source>
</reference>